<feature type="compositionally biased region" description="Polar residues" evidence="4">
    <location>
        <begin position="1216"/>
        <end position="1230"/>
    </location>
</feature>
<reference evidence="6" key="1">
    <citation type="journal article" date="2012" name="PLoS Genet.">
        <title>Comparative analysis of the genomes of two field isolates of the rice blast fungus Magnaporthe oryzae.</title>
        <authorList>
            <person name="Xue M."/>
            <person name="Yang J."/>
            <person name="Li Z."/>
            <person name="Hu S."/>
            <person name="Yao N."/>
            <person name="Dean R.A."/>
            <person name="Zhao W."/>
            <person name="Shen M."/>
            <person name="Zhang H."/>
            <person name="Li C."/>
            <person name="Liu L."/>
            <person name="Cao L."/>
            <person name="Xu X."/>
            <person name="Xing Y."/>
            <person name="Hsiang T."/>
            <person name="Zhang Z."/>
            <person name="Xu J.R."/>
            <person name="Peng Y.L."/>
        </authorList>
    </citation>
    <scope>NUCLEOTIDE SEQUENCE</scope>
    <source>
        <strain evidence="6">Y34</strain>
    </source>
</reference>
<dbReference type="PROSITE" id="PS50023">
    <property type="entry name" value="LIM_DOMAIN_2"/>
    <property type="match status" value="1"/>
</dbReference>
<feature type="region of interest" description="Disordered" evidence="4">
    <location>
        <begin position="247"/>
        <end position="417"/>
    </location>
</feature>
<accession>A0AA97PB82</accession>
<feature type="compositionally biased region" description="Basic and acidic residues" evidence="4">
    <location>
        <begin position="441"/>
        <end position="450"/>
    </location>
</feature>
<evidence type="ECO:0000256" key="4">
    <source>
        <dbReference type="SAM" id="MobiDB-lite"/>
    </source>
</evidence>
<feature type="region of interest" description="Disordered" evidence="4">
    <location>
        <begin position="1"/>
        <end position="172"/>
    </location>
</feature>
<keyword evidence="1 3" id="KW-0479">Metal-binding</keyword>
<sequence length="1412" mass="152619">MARPRRSTRLAANAASEESTLPKQELGSVEETDETTPVEKTPAKKSKLPKSSRSARGRAVKIQPAESSPSRAHDTAKDEAHAASSPFPRTPASSAIKPPATEMHPEHYHASTAAPSSALHLGFSDINPAGPLNSSPTMEVTQRAAAAPSRRTSTVPSAPFTFHLENPNAATGGLSERTKALLEDMRGDIEQIAADLRAKRDQEKAEAEANGRKIASAKGKRGRFSDVHWKELQKMDSIVNHPSVQRYKTMNSNGSSSSIAGNVSTSPAQLTKGIKRTQSKANLNDSEPRRGTVTAESSRKPPAKFPISPAKRQNGLFGGGSDEVPQSAVKRARQRIEDDASTARPVSRDASSIPRPTTAGREGPGLPRSHTTVPALMTPTKSSLARSAASAAKPGPSGTLTAPAPPGRLKTSASNSSLAMASKIAVPVRSPSRFDRIKSMLRGVQKDDSPKPGSALPVPRASGLKTPSASNLEKPLPAVPATTPSRKLMKRVVFTPDSKKPVTFLGNDRTPSPLKSILKSGLPRSKTMGKLPEVHYPNLDTVMDEGEGQESSVPAVQYPDLQTLTDGPPDLTTTSETDGLGSAVPGTFTFRSDHTIEFGGTSPVGFGGSRGQSSVRHVRQSIMPSQSSMAMPGSFPDSVTEFTNGGGGNSGQRENKENRAPSAFLPAVKHGLGNKKRHRADSDDEDEVFEERATKRARQIEDGEALFGSSRGAKGSVSVPPKARKQHPRTMLYSSPKKPSEFPGVDNRAVDLWLRDKVLPAGVSPSWLMFSCWITGKAWPEESFDLIDASKQAKTGVPSFDEWILMLIGCFVAVPILRRRLFWTEDRLHQTLLIAAISHKSSTVKQRASRFSFHKHIYRMQPILDTSVSPRRPVLSAAASEPSISTLRPVFKDSLNPRHRPAFICSFCHQAHRSFAHVVGESARLTCEGCYRALVDLAVCWKCGELVYRGDACISLGWCFWHRVCFGCLFCGGRTSMQGAWGRGGGGGGEEDWQDEFCTSRGAAVELDEIPLCQHCLLNLAGEGADEDEIVRLALDSAHKGDSQLIRARYEKNKQATSGSDAALPEAQDEPCCQLISPKVVAAQVDTVCPDHIDPSLNTIYVSMSDPLSCPSFKPSPTKSIPLQMQPFARLGNVDDGIQSRQQCSYRTRAASSPLTRSASVASLGVRNIYKKPMEADKLPSYPSQNVFKRMGLTFSCATDTSRPQIRRQRYSFVSNEPNIRPSLHSQSQRHMQRRHVSFHGLSAGQETRPATLMDMTPSSPVLKRSTSAPEHEQQALSSMDGPAPSRTGTSAMYTTSAKVTRVTHGQKPIPHTTATSKHSGSDEKRQRQARSPFSAAGESSKLLGRPRLQNKARTVTSVQKSTVMQQNFTDRDTQGIQPQCTSSPGTIYKRTVPCKAGRATTQILNVGHTGV</sequence>
<gene>
    <name evidence="6" type="ORF">OOU_Y34scaffold00033g17</name>
</gene>
<evidence type="ECO:0000256" key="3">
    <source>
        <dbReference type="PROSITE-ProRule" id="PRU00125"/>
    </source>
</evidence>
<feature type="compositionally biased region" description="Polar residues" evidence="4">
    <location>
        <begin position="1352"/>
        <end position="1362"/>
    </location>
</feature>
<feature type="compositionally biased region" description="Low complexity" evidence="4">
    <location>
        <begin position="381"/>
        <end position="398"/>
    </location>
</feature>
<dbReference type="EMBL" id="JH793622">
    <property type="protein sequence ID" value="ELQ44952.1"/>
    <property type="molecule type" value="Genomic_DNA"/>
</dbReference>
<feature type="region of interest" description="Disordered" evidence="4">
    <location>
        <begin position="1242"/>
        <end position="1362"/>
    </location>
</feature>
<feature type="region of interest" description="Disordered" evidence="4">
    <location>
        <begin position="441"/>
        <end position="481"/>
    </location>
</feature>
<feature type="compositionally biased region" description="Polar residues" evidence="4">
    <location>
        <begin position="1257"/>
        <end position="1269"/>
    </location>
</feature>
<evidence type="ECO:0000256" key="1">
    <source>
        <dbReference type="ARBA" id="ARBA00022723"/>
    </source>
</evidence>
<proteinExistence type="predicted"/>
<evidence type="ECO:0000259" key="5">
    <source>
        <dbReference type="PROSITE" id="PS50023"/>
    </source>
</evidence>
<keyword evidence="2 3" id="KW-0862">Zinc</keyword>
<feature type="region of interest" description="Disordered" evidence="4">
    <location>
        <begin position="708"/>
        <end position="740"/>
    </location>
</feature>
<protein>
    <recommendedName>
        <fullName evidence="5">LIM zinc-binding domain-containing protein</fullName>
    </recommendedName>
</protein>
<dbReference type="GO" id="GO:0046872">
    <property type="term" value="F:metal ion binding"/>
    <property type="evidence" value="ECO:0007669"/>
    <property type="project" value="UniProtKB-KW"/>
</dbReference>
<feature type="compositionally biased region" description="Polar residues" evidence="4">
    <location>
        <begin position="1287"/>
        <end position="1299"/>
    </location>
</feature>
<feature type="compositionally biased region" description="Basic residues" evidence="4">
    <location>
        <begin position="43"/>
        <end position="59"/>
    </location>
</feature>
<name>A0AA97PB82_PYRO3</name>
<organism evidence="6">
    <name type="scientific">Pyricularia oryzae (strain Y34)</name>
    <name type="common">Rice blast fungus</name>
    <name type="synonym">Magnaporthe oryzae</name>
    <dbReference type="NCBI Taxonomy" id="1143189"/>
    <lineage>
        <taxon>Eukaryota</taxon>
        <taxon>Fungi</taxon>
        <taxon>Dikarya</taxon>
        <taxon>Ascomycota</taxon>
        <taxon>Pezizomycotina</taxon>
        <taxon>Sordariomycetes</taxon>
        <taxon>Sordariomycetidae</taxon>
        <taxon>Magnaporthales</taxon>
        <taxon>Pyriculariaceae</taxon>
        <taxon>Pyricularia</taxon>
    </lineage>
</organism>
<feature type="compositionally biased region" description="Low complexity" evidence="4">
    <location>
        <begin position="251"/>
        <end position="266"/>
    </location>
</feature>
<feature type="compositionally biased region" description="Basic and acidic residues" evidence="4">
    <location>
        <begin position="71"/>
        <end position="81"/>
    </location>
</feature>
<feature type="region of interest" description="Disordered" evidence="4">
    <location>
        <begin position="1216"/>
        <end position="1235"/>
    </location>
</feature>
<keyword evidence="3" id="KW-0440">LIM domain</keyword>
<dbReference type="GO" id="GO:0030695">
    <property type="term" value="F:GTPase regulator activity"/>
    <property type="evidence" value="ECO:0007669"/>
    <property type="project" value="UniProtKB-ARBA"/>
</dbReference>
<dbReference type="InterPro" id="IPR001781">
    <property type="entry name" value="Znf_LIM"/>
</dbReference>
<feature type="region of interest" description="Disordered" evidence="4">
    <location>
        <begin position="639"/>
        <end position="659"/>
    </location>
</feature>
<evidence type="ECO:0000313" key="6">
    <source>
        <dbReference type="EMBL" id="ELQ44952.1"/>
    </source>
</evidence>
<dbReference type="Proteomes" id="UP000011086">
    <property type="component" value="Unassembled WGS sequence"/>
</dbReference>
<feature type="domain" description="LIM zinc-binding" evidence="5">
    <location>
        <begin position="938"/>
        <end position="1023"/>
    </location>
</feature>
<evidence type="ECO:0000256" key="2">
    <source>
        <dbReference type="ARBA" id="ARBA00022833"/>
    </source>
</evidence>